<evidence type="ECO:0000256" key="1">
    <source>
        <dbReference type="SAM" id="Phobius"/>
    </source>
</evidence>
<feature type="transmembrane region" description="Helical" evidence="1">
    <location>
        <begin position="12"/>
        <end position="35"/>
    </location>
</feature>
<protein>
    <submittedName>
        <fullName evidence="2">Uncharacterized protein</fullName>
    </submittedName>
</protein>
<reference evidence="2" key="1">
    <citation type="submission" date="2019-03" db="EMBL/GenBank/DDBJ databases">
        <authorList>
            <person name="Hao L."/>
        </authorList>
    </citation>
    <scope>NUCLEOTIDE SEQUENCE</scope>
</reference>
<dbReference type="AlphaFoldDB" id="A0A485M7V4"/>
<keyword evidence="1" id="KW-0472">Membrane</keyword>
<gene>
    <name evidence="2" type="ORF">SCFA_420061</name>
</gene>
<name>A0A485M7V4_9ZZZZ</name>
<evidence type="ECO:0000313" key="2">
    <source>
        <dbReference type="EMBL" id="VFU15592.1"/>
    </source>
</evidence>
<keyword evidence="1" id="KW-1133">Transmembrane helix</keyword>
<keyword evidence="1" id="KW-0812">Transmembrane</keyword>
<sequence>MLNRIFKHAYRFSVNYFLLFKELIVCNAVCFLLKISCVVKGDVLFISSSPRAPSSLHFLSQILCSVKRDVQSFFGPSRP</sequence>
<dbReference type="EMBL" id="CAADRM010000106">
    <property type="protein sequence ID" value="VFU15592.1"/>
    <property type="molecule type" value="Genomic_DNA"/>
</dbReference>
<organism evidence="2">
    <name type="scientific">anaerobic digester metagenome</name>
    <dbReference type="NCBI Taxonomy" id="1263854"/>
    <lineage>
        <taxon>unclassified sequences</taxon>
        <taxon>metagenomes</taxon>
        <taxon>ecological metagenomes</taxon>
    </lineage>
</organism>
<accession>A0A485M7V4</accession>
<proteinExistence type="predicted"/>